<proteinExistence type="predicted"/>
<evidence type="ECO:0000313" key="1">
    <source>
        <dbReference type="EMBL" id="VDN34689.1"/>
    </source>
</evidence>
<name>A0A3P7QZI4_DIBLA</name>
<dbReference type="EMBL" id="UYRU01085743">
    <property type="protein sequence ID" value="VDN34689.1"/>
    <property type="molecule type" value="Genomic_DNA"/>
</dbReference>
<reference evidence="1 2" key="1">
    <citation type="submission" date="2018-11" db="EMBL/GenBank/DDBJ databases">
        <authorList>
            <consortium name="Pathogen Informatics"/>
        </authorList>
    </citation>
    <scope>NUCLEOTIDE SEQUENCE [LARGE SCALE GENOMIC DNA]</scope>
</reference>
<sequence length="68" mass="7855">MLERAREKQAIREAALENKFSKSTEQQEREPRHEVCISAVDADIVRLHLSPGSMLFRFETTNDENHSA</sequence>
<gene>
    <name evidence="1" type="ORF">DILT_LOCUS16573</name>
</gene>
<organism evidence="1 2">
    <name type="scientific">Dibothriocephalus latus</name>
    <name type="common">Fish tapeworm</name>
    <name type="synonym">Diphyllobothrium latum</name>
    <dbReference type="NCBI Taxonomy" id="60516"/>
    <lineage>
        <taxon>Eukaryota</taxon>
        <taxon>Metazoa</taxon>
        <taxon>Spiralia</taxon>
        <taxon>Lophotrochozoa</taxon>
        <taxon>Platyhelminthes</taxon>
        <taxon>Cestoda</taxon>
        <taxon>Eucestoda</taxon>
        <taxon>Diphyllobothriidea</taxon>
        <taxon>Diphyllobothriidae</taxon>
        <taxon>Dibothriocephalus</taxon>
    </lineage>
</organism>
<protein>
    <submittedName>
        <fullName evidence="1">Uncharacterized protein</fullName>
    </submittedName>
</protein>
<keyword evidence="2" id="KW-1185">Reference proteome</keyword>
<dbReference type="Proteomes" id="UP000281553">
    <property type="component" value="Unassembled WGS sequence"/>
</dbReference>
<dbReference type="AlphaFoldDB" id="A0A3P7QZI4"/>
<evidence type="ECO:0000313" key="2">
    <source>
        <dbReference type="Proteomes" id="UP000281553"/>
    </source>
</evidence>
<accession>A0A3P7QZI4</accession>